<gene>
    <name evidence="2" type="ORF">DIU31_004485</name>
    <name evidence="3" type="ORF">J3L21_23245</name>
</gene>
<dbReference type="EMBL" id="CP043451">
    <property type="protein sequence ID" value="QEM02807.1"/>
    <property type="molecule type" value="Genomic_DNA"/>
</dbReference>
<proteinExistence type="predicted"/>
<protein>
    <submittedName>
        <fullName evidence="2">Uncharacterized protein</fullName>
    </submittedName>
</protein>
<evidence type="ECO:0000313" key="3">
    <source>
        <dbReference type="EMBL" id="QTE48449.1"/>
    </source>
</evidence>
<evidence type="ECO:0000256" key="1">
    <source>
        <dbReference type="SAM" id="Phobius"/>
    </source>
</evidence>
<feature type="transmembrane region" description="Helical" evidence="1">
    <location>
        <begin position="67"/>
        <end position="86"/>
    </location>
</feature>
<evidence type="ECO:0000313" key="5">
    <source>
        <dbReference type="Proteomes" id="UP000663940"/>
    </source>
</evidence>
<dbReference type="Proteomes" id="UP000250557">
    <property type="component" value="Chromosome"/>
</dbReference>
<dbReference type="EMBL" id="CP071880">
    <property type="protein sequence ID" value="QTE48449.1"/>
    <property type="molecule type" value="Genomic_DNA"/>
</dbReference>
<accession>A0AAE6JDG4</accession>
<dbReference type="RefSeq" id="WP_112654111.1">
    <property type="nucleotide sequence ID" value="NZ_CP043451.1"/>
</dbReference>
<reference evidence="2 4" key="1">
    <citation type="submission" date="2019-08" db="EMBL/GenBank/DDBJ databases">
        <title>Comparative genome analysis confer to the adaptation heavy metal polluted environment.</title>
        <authorList>
            <person name="Li Y."/>
        </authorList>
    </citation>
    <scope>NUCLEOTIDE SEQUENCE [LARGE SCALE GENOMIC DNA]</scope>
    <source>
        <strain evidence="2 4">P2</strain>
    </source>
</reference>
<organism evidence="2 4">
    <name type="scientific">Mucilaginibacter rubeus</name>
    <dbReference type="NCBI Taxonomy" id="2027860"/>
    <lineage>
        <taxon>Bacteria</taxon>
        <taxon>Pseudomonadati</taxon>
        <taxon>Bacteroidota</taxon>
        <taxon>Sphingobacteriia</taxon>
        <taxon>Sphingobacteriales</taxon>
        <taxon>Sphingobacteriaceae</taxon>
        <taxon>Mucilaginibacter</taxon>
    </lineage>
</organism>
<evidence type="ECO:0000313" key="2">
    <source>
        <dbReference type="EMBL" id="QEM02807.1"/>
    </source>
</evidence>
<dbReference type="AlphaFoldDB" id="A0AAE6JDG4"/>
<keyword evidence="1" id="KW-1133">Transmembrane helix</keyword>
<dbReference type="Proteomes" id="UP000663940">
    <property type="component" value="Chromosome"/>
</dbReference>
<name>A0AAE6JDG4_9SPHI</name>
<reference evidence="3 5" key="2">
    <citation type="submission" date="2021-03" db="EMBL/GenBank/DDBJ databases">
        <title>Mucilaginibacter strains isolated from gold and copper mining confer multi heavy-metal resistance.</title>
        <authorList>
            <person name="Li Y."/>
        </authorList>
    </citation>
    <scope>NUCLEOTIDE SEQUENCE [LARGE SCALE GENOMIC DNA]</scope>
    <source>
        <strain evidence="3 5">P2-4</strain>
    </source>
</reference>
<keyword evidence="1" id="KW-0812">Transmembrane</keyword>
<feature type="transmembrane region" description="Helical" evidence="1">
    <location>
        <begin position="30"/>
        <end position="55"/>
    </location>
</feature>
<sequence length="197" mass="22864">MARNKILLPGTLILFVLVNTRYYWEGMLGGWDMLLFPICVLTLLVLFVSLLVQFYRIIRNRFKNRSVAWITGIAALLLGLIVWQPYGIINYESLEDKDVLIAFNEGAANCTTTLKLKENKTFYIRSVCFGIDKEGGTYTLINDTIKFNFSSYRPKYRFAVFKKGRKQKILLYELYLYKSVADTLPYPLVITKNLLLK</sequence>
<keyword evidence="5" id="KW-1185">Reference proteome</keyword>
<evidence type="ECO:0000313" key="4">
    <source>
        <dbReference type="Proteomes" id="UP000250557"/>
    </source>
</evidence>
<keyword evidence="1" id="KW-0472">Membrane</keyword>